<keyword evidence="5" id="KW-1185">Reference proteome</keyword>
<accession>A0ABT1TEN0</accession>
<evidence type="ECO:0000313" key="4">
    <source>
        <dbReference type="EMBL" id="MCQ8103916.1"/>
    </source>
</evidence>
<dbReference type="InterPro" id="IPR050680">
    <property type="entry name" value="YpeA/RimI_acetyltransf"/>
</dbReference>
<keyword evidence="1" id="KW-0808">Transferase</keyword>
<keyword evidence="2" id="KW-0012">Acyltransferase</keyword>
<dbReference type="PANTHER" id="PTHR43420:SF47">
    <property type="entry name" value="N-ACETYLTRANSFERASE DOMAIN-CONTAINING PROTEIN"/>
    <property type="match status" value="1"/>
</dbReference>
<dbReference type="CDD" id="cd04301">
    <property type="entry name" value="NAT_SF"/>
    <property type="match status" value="1"/>
</dbReference>
<dbReference type="PROSITE" id="PS51186">
    <property type="entry name" value="GNAT"/>
    <property type="match status" value="1"/>
</dbReference>
<dbReference type="PANTHER" id="PTHR43420">
    <property type="entry name" value="ACETYLTRANSFERASE"/>
    <property type="match status" value="1"/>
</dbReference>
<evidence type="ECO:0000256" key="2">
    <source>
        <dbReference type="ARBA" id="ARBA00023315"/>
    </source>
</evidence>
<dbReference type="SUPFAM" id="SSF55729">
    <property type="entry name" value="Acyl-CoA N-acyltransferases (Nat)"/>
    <property type="match status" value="1"/>
</dbReference>
<evidence type="ECO:0000259" key="3">
    <source>
        <dbReference type="PROSITE" id="PS51186"/>
    </source>
</evidence>
<gene>
    <name evidence="4" type="ORF">NP590_07360</name>
</gene>
<dbReference type="InterPro" id="IPR000182">
    <property type="entry name" value="GNAT_dom"/>
</dbReference>
<evidence type="ECO:0000313" key="5">
    <source>
        <dbReference type="Proteomes" id="UP001524499"/>
    </source>
</evidence>
<sequence>MRVINDISEQHAEVTGLDVRRVNESAEMQSVSRLAGELWRNHYMPIIGPAQVEYMLDRFQSPSAIAGQIAAGYQYFMLYHDSRPIGYFAWLADSADSSLQIGKLYIGQSRQRTGLGSRVIAFTERHCRTQDLRQIWLTVNRRNHSAMAFYLRNGFVNGGCLLQDIGAGFVMDDYRMVKELPPA</sequence>
<dbReference type="RefSeq" id="WP_256601664.1">
    <property type="nucleotide sequence ID" value="NZ_JANIBJ010000011.1"/>
</dbReference>
<dbReference type="EMBL" id="JANIBJ010000011">
    <property type="protein sequence ID" value="MCQ8103916.1"/>
    <property type="molecule type" value="Genomic_DNA"/>
</dbReference>
<feature type="domain" description="N-acetyltransferase" evidence="3">
    <location>
        <begin position="17"/>
        <end position="181"/>
    </location>
</feature>
<dbReference type="Proteomes" id="UP001524499">
    <property type="component" value="Unassembled WGS sequence"/>
</dbReference>
<name>A0ABT1TEN0_9GAMM</name>
<dbReference type="Gene3D" id="3.40.630.30">
    <property type="match status" value="1"/>
</dbReference>
<reference evidence="4 5" key="1">
    <citation type="submission" date="2022-07" db="EMBL/GenBank/DDBJ databases">
        <title>Methylomonas rivi sp. nov., Methylomonas rosea sp. nov., Methylomonas aureus sp. nov. and Methylomonas subterranea sp. nov., four novel methanotrophs isolated from a freshwater creek and the deep terrestrial subsurface.</title>
        <authorList>
            <person name="Abin C."/>
            <person name="Sankaranarayanan K."/>
            <person name="Garner C."/>
            <person name="Sindelar R."/>
            <person name="Kotary K."/>
            <person name="Garner R."/>
            <person name="Barclay S."/>
            <person name="Lawson P."/>
            <person name="Krumholz L."/>
        </authorList>
    </citation>
    <scope>NUCLEOTIDE SEQUENCE [LARGE SCALE GENOMIC DNA]</scope>
    <source>
        <strain evidence="4 5">SURF-2</strain>
    </source>
</reference>
<proteinExistence type="predicted"/>
<dbReference type="InterPro" id="IPR016181">
    <property type="entry name" value="Acyl_CoA_acyltransferase"/>
</dbReference>
<evidence type="ECO:0000256" key="1">
    <source>
        <dbReference type="ARBA" id="ARBA00022679"/>
    </source>
</evidence>
<protein>
    <submittedName>
        <fullName evidence="4">GNAT family N-acetyltransferase</fullName>
    </submittedName>
</protein>
<organism evidence="4 5">
    <name type="scientific">Methylomonas subterranea</name>
    <dbReference type="NCBI Taxonomy" id="2952225"/>
    <lineage>
        <taxon>Bacteria</taxon>
        <taxon>Pseudomonadati</taxon>
        <taxon>Pseudomonadota</taxon>
        <taxon>Gammaproteobacteria</taxon>
        <taxon>Methylococcales</taxon>
        <taxon>Methylococcaceae</taxon>
        <taxon>Methylomonas</taxon>
    </lineage>
</organism>
<dbReference type="Pfam" id="PF13673">
    <property type="entry name" value="Acetyltransf_10"/>
    <property type="match status" value="1"/>
</dbReference>
<comment type="caution">
    <text evidence="4">The sequence shown here is derived from an EMBL/GenBank/DDBJ whole genome shotgun (WGS) entry which is preliminary data.</text>
</comment>